<proteinExistence type="predicted"/>
<evidence type="ECO:0000259" key="1">
    <source>
        <dbReference type="PROSITE" id="PS51186"/>
    </source>
</evidence>
<dbReference type="SUPFAM" id="SSF55729">
    <property type="entry name" value="Acyl-CoA N-acyltransferases (Nat)"/>
    <property type="match status" value="1"/>
</dbReference>
<dbReference type="InterPro" id="IPR051531">
    <property type="entry name" value="N-acetyltransferase"/>
</dbReference>
<dbReference type="PANTHER" id="PTHR43792:SF1">
    <property type="entry name" value="N-ACETYLTRANSFERASE DOMAIN-CONTAINING PROTEIN"/>
    <property type="match status" value="1"/>
</dbReference>
<comment type="caution">
    <text evidence="2">The sequence shown here is derived from an EMBL/GenBank/DDBJ whole genome shotgun (WGS) entry which is preliminary data.</text>
</comment>
<evidence type="ECO:0000313" key="3">
    <source>
        <dbReference type="Proteomes" id="UP001056429"/>
    </source>
</evidence>
<keyword evidence="3" id="KW-1185">Reference proteome</keyword>
<feature type="domain" description="N-acetyltransferase" evidence="1">
    <location>
        <begin position="12"/>
        <end position="182"/>
    </location>
</feature>
<dbReference type="PANTHER" id="PTHR43792">
    <property type="entry name" value="GNAT FAMILY, PUTATIVE (AFU_ORTHOLOGUE AFUA_3G00765)-RELATED-RELATED"/>
    <property type="match status" value="1"/>
</dbReference>
<protein>
    <submittedName>
        <fullName evidence="2">GNAT family N-acetyltransferase</fullName>
    </submittedName>
</protein>
<dbReference type="Proteomes" id="UP001056429">
    <property type="component" value="Unassembled WGS sequence"/>
</dbReference>
<reference evidence="2" key="1">
    <citation type="journal article" date="2021" name="mSystems">
        <title>Bacteria and Archaea Synergistically Convert Glycine Betaine to Biogenic Methane in the Formosa Cold Seep of the South China Sea.</title>
        <authorList>
            <person name="Li L."/>
            <person name="Zhang W."/>
            <person name="Zhang S."/>
            <person name="Song L."/>
            <person name="Sun Q."/>
            <person name="Zhang H."/>
            <person name="Xiang H."/>
            <person name="Dong X."/>
        </authorList>
    </citation>
    <scope>NUCLEOTIDE SEQUENCE</scope>
    <source>
        <strain evidence="2">ZWT</strain>
    </source>
</reference>
<dbReference type="Pfam" id="PF13302">
    <property type="entry name" value="Acetyltransf_3"/>
    <property type="match status" value="1"/>
</dbReference>
<dbReference type="AlphaFoldDB" id="A0A9J6NWZ9"/>
<gene>
    <name evidence="2" type="ORF">KDK92_04740</name>
</gene>
<dbReference type="PROSITE" id="PS51186">
    <property type="entry name" value="GNAT"/>
    <property type="match status" value="1"/>
</dbReference>
<name>A0A9J6NWZ9_9CLOT</name>
<dbReference type="Gene3D" id="3.40.630.30">
    <property type="match status" value="1"/>
</dbReference>
<dbReference type="EMBL" id="JAGSOJ010000001">
    <property type="protein sequence ID" value="MCM1989039.1"/>
    <property type="molecule type" value="Genomic_DNA"/>
</dbReference>
<organism evidence="2 3">
    <name type="scientific">Oceanirhabdus seepicola</name>
    <dbReference type="NCBI Taxonomy" id="2828781"/>
    <lineage>
        <taxon>Bacteria</taxon>
        <taxon>Bacillati</taxon>
        <taxon>Bacillota</taxon>
        <taxon>Clostridia</taxon>
        <taxon>Eubacteriales</taxon>
        <taxon>Clostridiaceae</taxon>
        <taxon>Oceanirhabdus</taxon>
    </lineage>
</organism>
<evidence type="ECO:0000313" key="2">
    <source>
        <dbReference type="EMBL" id="MCM1989039.1"/>
    </source>
</evidence>
<accession>A0A9J6NWZ9</accession>
<dbReference type="InterPro" id="IPR016181">
    <property type="entry name" value="Acyl_CoA_acyltransferase"/>
</dbReference>
<dbReference type="GO" id="GO:0016747">
    <property type="term" value="F:acyltransferase activity, transferring groups other than amino-acyl groups"/>
    <property type="evidence" value="ECO:0007669"/>
    <property type="project" value="InterPro"/>
</dbReference>
<dbReference type="InterPro" id="IPR000182">
    <property type="entry name" value="GNAT_dom"/>
</dbReference>
<sequence length="190" mass="21921">MFKDIYIETERLILKPYCMEDIDDLYKVYSDEKVMSYIPEGVMSFQWVKDLIEWMVEDCYENNTPDNIDKFGVSVVDKKKNKVIGWCGLGSLDCKPEDVELFYGLSSEYWGQGLATEAAMAMLHYGFDIIGLKRIIAVVKSDNIASKKVIEKLGMKFKNILNVDDPNYSGYDGELYYALTKDEYNENNVL</sequence>
<dbReference type="RefSeq" id="WP_250857904.1">
    <property type="nucleotide sequence ID" value="NZ_JAGSOJ010000001.1"/>
</dbReference>
<reference evidence="2" key="2">
    <citation type="submission" date="2021-04" db="EMBL/GenBank/DDBJ databases">
        <authorList>
            <person name="Dong X."/>
        </authorList>
    </citation>
    <scope>NUCLEOTIDE SEQUENCE</scope>
    <source>
        <strain evidence="2">ZWT</strain>
    </source>
</reference>